<dbReference type="RefSeq" id="WP_343331916.1">
    <property type="nucleotide sequence ID" value="NZ_JAPOHD010000008.1"/>
</dbReference>
<keyword evidence="2" id="KW-1185">Reference proteome</keyword>
<evidence type="ECO:0008006" key="3">
    <source>
        <dbReference type="Google" id="ProtNLM"/>
    </source>
</evidence>
<comment type="caution">
    <text evidence="1">The sequence shown here is derived from an EMBL/GenBank/DDBJ whole genome shotgun (WGS) entry which is preliminary data.</text>
</comment>
<protein>
    <recommendedName>
        <fullName evidence="3">Lipoprotein</fullName>
    </recommendedName>
</protein>
<dbReference type="Proteomes" id="UP001145087">
    <property type="component" value="Unassembled WGS sequence"/>
</dbReference>
<gene>
    <name evidence="1" type="ORF">OU798_04455</name>
</gene>
<dbReference type="PROSITE" id="PS51257">
    <property type="entry name" value="PROKAR_LIPOPROTEIN"/>
    <property type="match status" value="1"/>
</dbReference>
<proteinExistence type="predicted"/>
<evidence type="ECO:0000313" key="2">
    <source>
        <dbReference type="Proteomes" id="UP001145087"/>
    </source>
</evidence>
<evidence type="ECO:0000313" key="1">
    <source>
        <dbReference type="EMBL" id="MCY1719578.1"/>
    </source>
</evidence>
<accession>A0A9X3J4Q9</accession>
<dbReference type="AlphaFoldDB" id="A0A9X3J4Q9"/>
<name>A0A9X3J4Q9_9BACT</name>
<organism evidence="1 2">
    <name type="scientific">Draconibacterium aestuarii</name>
    <dbReference type="NCBI Taxonomy" id="2998507"/>
    <lineage>
        <taxon>Bacteria</taxon>
        <taxon>Pseudomonadati</taxon>
        <taxon>Bacteroidota</taxon>
        <taxon>Bacteroidia</taxon>
        <taxon>Marinilabiliales</taxon>
        <taxon>Prolixibacteraceae</taxon>
        <taxon>Draconibacterium</taxon>
    </lineage>
</organism>
<sequence length="144" mass="16515">MNRSIHIHLCILMILLFTSCATHYNSVGYRGGYSEIRIDENTYEVTFKGNGYTCSETIKRYFLYHCAELTNEKGYSYFIILNKNIDSAKEITGYNDNVSTVTRTTGNGIVKMYIEKPEGDVVYNATELKESLNQYINRGKNSLM</sequence>
<reference evidence="1" key="1">
    <citation type="submission" date="2022-11" db="EMBL/GenBank/DDBJ databases">
        <title>Marilongibacter aestuarii gen. nov., sp. nov., isolated from tidal flat sediment.</title>
        <authorList>
            <person name="Jiayan W."/>
        </authorList>
    </citation>
    <scope>NUCLEOTIDE SEQUENCE</scope>
    <source>
        <strain evidence="1">Z1-6</strain>
    </source>
</reference>
<dbReference type="NCBIfam" id="NF047637">
    <property type="entry name" value="lipo_CC0125"/>
    <property type="match status" value="1"/>
</dbReference>
<dbReference type="EMBL" id="JAPOHD010000008">
    <property type="protein sequence ID" value="MCY1719578.1"/>
    <property type="molecule type" value="Genomic_DNA"/>
</dbReference>